<keyword evidence="1" id="KW-0812">Transmembrane</keyword>
<sequence>MYKLFAAAVALFSVASFVAASPVANPAPQGLSLATLPLIGSLLGGGGAAAGGDAADGPPAAGGSPLSGLARSLTVSVCLKENVLGAVKALLQFNRMFNLMTYMFMSTLSPFLKILRLAPMSKLKPEINISSSFSPIFGRELWVPFIKSAVFVGLICKLSFAISLFYVAGYVVASPIAQPQSNHVIGAVEAVGKVVPGIVNGIELPPLASSDIVLAPSEDANTVNAATGANVNNSVDEAFHSAQRALTTTGALVVQPRLCLRIIRKAKTEIGHLFSDKLKKNDEVRSTSKMVAKIRDAFNRLDFFKWFVAFLESIYRTLEYHYFRVQTKHSSGNFVRIQKSCFVPGFDVEKLGRLPPTERKHKEVLFIGEDRK</sequence>
<feature type="transmembrane region" description="Helical" evidence="1">
    <location>
        <begin position="149"/>
        <end position="173"/>
    </location>
</feature>
<feature type="chain" id="PRO_5005201386" evidence="2">
    <location>
        <begin position="21"/>
        <end position="372"/>
    </location>
</feature>
<evidence type="ECO:0000313" key="4">
    <source>
        <dbReference type="Proteomes" id="UP000053477"/>
    </source>
</evidence>
<keyword evidence="4" id="KW-1185">Reference proteome</keyword>
<keyword evidence="2" id="KW-0732">Signal</keyword>
<proteinExistence type="predicted"/>
<keyword evidence="1" id="KW-1133">Transmembrane helix</keyword>
<name>A0A0H2RAA5_9AGAM</name>
<evidence type="ECO:0000313" key="3">
    <source>
        <dbReference type="EMBL" id="KLO08342.1"/>
    </source>
</evidence>
<dbReference type="Proteomes" id="UP000053477">
    <property type="component" value="Unassembled WGS sequence"/>
</dbReference>
<feature type="transmembrane region" description="Helical" evidence="1">
    <location>
        <begin position="96"/>
        <end position="115"/>
    </location>
</feature>
<protein>
    <submittedName>
        <fullName evidence="3">Uncharacterized protein</fullName>
    </submittedName>
</protein>
<dbReference type="AlphaFoldDB" id="A0A0H2RAA5"/>
<dbReference type="InParanoid" id="A0A0H2RAA5"/>
<gene>
    <name evidence="3" type="ORF">SCHPADRAFT_893949</name>
</gene>
<feature type="signal peptide" evidence="2">
    <location>
        <begin position="1"/>
        <end position="20"/>
    </location>
</feature>
<evidence type="ECO:0000256" key="2">
    <source>
        <dbReference type="SAM" id="SignalP"/>
    </source>
</evidence>
<dbReference type="EMBL" id="KQ086095">
    <property type="protein sequence ID" value="KLO08342.1"/>
    <property type="molecule type" value="Genomic_DNA"/>
</dbReference>
<reference evidence="3 4" key="1">
    <citation type="submission" date="2015-04" db="EMBL/GenBank/DDBJ databases">
        <title>Complete genome sequence of Schizopora paradoxa KUC8140, a cosmopolitan wood degrader in East Asia.</title>
        <authorList>
            <consortium name="DOE Joint Genome Institute"/>
            <person name="Min B."/>
            <person name="Park H."/>
            <person name="Jang Y."/>
            <person name="Kim J.-J."/>
            <person name="Kim K.H."/>
            <person name="Pangilinan J."/>
            <person name="Lipzen A."/>
            <person name="Riley R."/>
            <person name="Grigoriev I.V."/>
            <person name="Spatafora J.W."/>
            <person name="Choi I.-G."/>
        </authorList>
    </citation>
    <scope>NUCLEOTIDE SEQUENCE [LARGE SCALE GENOMIC DNA]</scope>
    <source>
        <strain evidence="3 4">KUC8140</strain>
    </source>
</reference>
<accession>A0A0H2RAA5</accession>
<keyword evidence="1" id="KW-0472">Membrane</keyword>
<organism evidence="3 4">
    <name type="scientific">Schizopora paradoxa</name>
    <dbReference type="NCBI Taxonomy" id="27342"/>
    <lineage>
        <taxon>Eukaryota</taxon>
        <taxon>Fungi</taxon>
        <taxon>Dikarya</taxon>
        <taxon>Basidiomycota</taxon>
        <taxon>Agaricomycotina</taxon>
        <taxon>Agaricomycetes</taxon>
        <taxon>Hymenochaetales</taxon>
        <taxon>Schizoporaceae</taxon>
        <taxon>Schizopora</taxon>
    </lineage>
</organism>
<evidence type="ECO:0000256" key="1">
    <source>
        <dbReference type="SAM" id="Phobius"/>
    </source>
</evidence>